<dbReference type="STRING" id="272635.gene:17576707"/>
<protein>
    <submittedName>
        <fullName evidence="1">Uncharacterized protein</fullName>
    </submittedName>
</protein>
<gene>
    <name evidence="1" type="ordered locus">MYPU_1260</name>
</gene>
<name>Q98R84_MYCPU</name>
<dbReference type="HOGENOM" id="CLU_1271146_0_0_14"/>
<proteinExistence type="predicted"/>
<organism evidence="2">
    <name type="scientific">Mycoplasmopsis pulmonis (strain UAB CTIP)</name>
    <name type="common">Mycoplasma pulmonis</name>
    <dbReference type="NCBI Taxonomy" id="272635"/>
    <lineage>
        <taxon>Bacteria</taxon>
        <taxon>Bacillati</taxon>
        <taxon>Mycoplasmatota</taxon>
        <taxon>Mycoplasmoidales</taxon>
        <taxon>Metamycoplasmataceae</taxon>
        <taxon>Mycoplasmopsis</taxon>
    </lineage>
</organism>
<keyword evidence="2" id="KW-1185">Reference proteome</keyword>
<dbReference type="Proteomes" id="UP000000528">
    <property type="component" value="Chromosome"/>
</dbReference>
<dbReference type="PIR" id="F90527">
    <property type="entry name" value="F90527"/>
</dbReference>
<sequence length="217" mass="26200">MRGSIMAIVKDVKKSKILKIGNTQIYVEDRENVVLDPNEEIIQLKKRQKETQEFYSSLVNVTLKEKKEPDKFELFLMTLKDKELQLFEEAKKLTISKSSDFIEYYGELLNNPKSFHFILINNHDFRSWYKNIVEFNFLKNSLDFFKITIDSLSTTWEFDVSEKWYLEAEAYLYNFLKNDLANKTRKAFQKDWTKAKEKYHRFMKNNPPFFPFEFKDE</sequence>
<dbReference type="KEGG" id="mpu:MYPU_1260"/>
<evidence type="ECO:0000313" key="1">
    <source>
        <dbReference type="EMBL" id="CAC13299.1"/>
    </source>
</evidence>
<dbReference type="AlphaFoldDB" id="Q98R84"/>
<accession>Q98R84</accession>
<evidence type="ECO:0000313" key="2">
    <source>
        <dbReference type="Proteomes" id="UP000000528"/>
    </source>
</evidence>
<reference evidence="1 2" key="1">
    <citation type="journal article" date="2001" name="Nucleic Acids Res.">
        <title>The complete genome sequence of the murine respiratory pathogen Mycoplasma pulmonis.</title>
        <authorList>
            <person name="Chambaud I."/>
            <person name="Heilig R."/>
            <person name="Ferris S."/>
            <person name="Barbe V."/>
            <person name="Samson D."/>
            <person name="Galisson F."/>
            <person name="Moszer I."/>
            <person name="Dybvig K."/>
            <person name="Wroblewski H."/>
            <person name="Viari A."/>
            <person name="Rocha E.P.C."/>
            <person name="Blanchard A."/>
        </authorList>
    </citation>
    <scope>NUCLEOTIDE SEQUENCE [LARGE SCALE GENOMIC DNA]</scope>
    <source>
        <strain evidence="1 2">UAB CTIP</strain>
    </source>
</reference>
<dbReference type="EMBL" id="AL445563">
    <property type="protein sequence ID" value="CAC13299.1"/>
    <property type="molecule type" value="Genomic_DNA"/>
</dbReference>